<dbReference type="InterPro" id="IPR036005">
    <property type="entry name" value="Creatinase/aminopeptidase-like"/>
</dbReference>
<evidence type="ECO:0000313" key="8">
    <source>
        <dbReference type="EMBL" id="HIU90685.1"/>
    </source>
</evidence>
<dbReference type="InterPro" id="IPR000587">
    <property type="entry name" value="Creatinase_N"/>
</dbReference>
<organism evidence="8 9">
    <name type="scientific">Candidatus Fimimonas merdipullorum</name>
    <dbReference type="NCBI Taxonomy" id="2840822"/>
    <lineage>
        <taxon>Bacteria</taxon>
        <taxon>Pseudomonadati</taxon>
        <taxon>Myxococcota</taxon>
        <taxon>Myxococcia</taxon>
        <taxon>Myxococcales</taxon>
        <taxon>Cystobacterineae</taxon>
        <taxon>Myxococcaceae</taxon>
        <taxon>Myxococcaceae incertae sedis</taxon>
        <taxon>Candidatus Fimimonas</taxon>
    </lineage>
</organism>
<dbReference type="GO" id="GO:0004177">
    <property type="term" value="F:aminopeptidase activity"/>
    <property type="evidence" value="ECO:0007669"/>
    <property type="project" value="UniProtKB-KW"/>
</dbReference>
<dbReference type="GO" id="GO:0006508">
    <property type="term" value="P:proteolysis"/>
    <property type="evidence" value="ECO:0007669"/>
    <property type="project" value="UniProtKB-KW"/>
</dbReference>
<evidence type="ECO:0000259" key="7">
    <source>
        <dbReference type="Pfam" id="PF01321"/>
    </source>
</evidence>
<comment type="similarity">
    <text evidence="5">Belongs to the peptidase M24B family.</text>
</comment>
<evidence type="ECO:0000256" key="5">
    <source>
        <dbReference type="RuleBase" id="RU000590"/>
    </source>
</evidence>
<evidence type="ECO:0000256" key="1">
    <source>
        <dbReference type="ARBA" id="ARBA00022670"/>
    </source>
</evidence>
<proteinExistence type="inferred from homology"/>
<protein>
    <submittedName>
        <fullName evidence="8">Aminopeptidase P family protein</fullName>
    </submittedName>
</protein>
<feature type="domain" description="Creatinase N-terminal" evidence="7">
    <location>
        <begin position="2"/>
        <end position="127"/>
    </location>
</feature>
<dbReference type="EMBL" id="DVOC01000027">
    <property type="protein sequence ID" value="HIU90685.1"/>
    <property type="molecule type" value="Genomic_DNA"/>
</dbReference>
<name>A0A9D1SPJ9_9BACT</name>
<reference evidence="8" key="2">
    <citation type="journal article" date="2021" name="PeerJ">
        <title>Extensive microbial diversity within the chicken gut microbiome revealed by metagenomics and culture.</title>
        <authorList>
            <person name="Gilroy R."/>
            <person name="Ravi A."/>
            <person name="Getino M."/>
            <person name="Pursley I."/>
            <person name="Horton D.L."/>
            <person name="Alikhan N.F."/>
            <person name="Baker D."/>
            <person name="Gharbi K."/>
            <person name="Hall N."/>
            <person name="Watson M."/>
            <person name="Adriaenssens E.M."/>
            <person name="Foster-Nyarko E."/>
            <person name="Jarju S."/>
            <person name="Secka A."/>
            <person name="Antonio M."/>
            <person name="Oren A."/>
            <person name="Chaudhuri R.R."/>
            <person name="La Ragione R."/>
            <person name="Hildebrand F."/>
            <person name="Pallen M.J."/>
        </authorList>
    </citation>
    <scope>NUCLEOTIDE SEQUENCE</scope>
    <source>
        <strain evidence="8">ChiHjej12B11-7776</strain>
    </source>
</reference>
<reference evidence="8" key="1">
    <citation type="submission" date="2020-10" db="EMBL/GenBank/DDBJ databases">
        <authorList>
            <person name="Gilroy R."/>
        </authorList>
    </citation>
    <scope>NUCLEOTIDE SEQUENCE</scope>
    <source>
        <strain evidence="8">ChiHjej12B11-7776</strain>
    </source>
</reference>
<dbReference type="InterPro" id="IPR000994">
    <property type="entry name" value="Pept_M24"/>
</dbReference>
<dbReference type="GO" id="GO:0008237">
    <property type="term" value="F:metallopeptidase activity"/>
    <property type="evidence" value="ECO:0007669"/>
    <property type="project" value="UniProtKB-KW"/>
</dbReference>
<evidence type="ECO:0000256" key="4">
    <source>
        <dbReference type="ARBA" id="ARBA00023049"/>
    </source>
</evidence>
<evidence type="ECO:0000259" key="6">
    <source>
        <dbReference type="Pfam" id="PF00557"/>
    </source>
</evidence>
<comment type="caution">
    <text evidence="8">The sequence shown here is derived from an EMBL/GenBank/DDBJ whole genome shotgun (WGS) entry which is preliminary data.</text>
</comment>
<keyword evidence="4" id="KW-0482">Metalloprotease</keyword>
<dbReference type="Proteomes" id="UP000886852">
    <property type="component" value="Unassembled WGS sequence"/>
</dbReference>
<dbReference type="InterPro" id="IPR050659">
    <property type="entry name" value="Peptidase_M24B"/>
</dbReference>
<dbReference type="InterPro" id="IPR029149">
    <property type="entry name" value="Creatin/AminoP/Spt16_N"/>
</dbReference>
<dbReference type="SUPFAM" id="SSF53092">
    <property type="entry name" value="Creatinase/prolidase N-terminal domain"/>
    <property type="match status" value="1"/>
</dbReference>
<dbReference type="Gene3D" id="3.90.230.10">
    <property type="entry name" value="Creatinase/methionine aminopeptidase superfamily"/>
    <property type="match status" value="1"/>
</dbReference>
<dbReference type="GO" id="GO:0046872">
    <property type="term" value="F:metal ion binding"/>
    <property type="evidence" value="ECO:0007669"/>
    <property type="project" value="UniProtKB-KW"/>
</dbReference>
<dbReference type="InterPro" id="IPR001131">
    <property type="entry name" value="Peptidase_M24B_aminopep-P_CS"/>
</dbReference>
<dbReference type="Gene3D" id="3.40.350.10">
    <property type="entry name" value="Creatinase/prolidase N-terminal domain"/>
    <property type="match status" value="1"/>
</dbReference>
<dbReference type="SUPFAM" id="SSF55920">
    <property type="entry name" value="Creatinase/aminopeptidase"/>
    <property type="match status" value="1"/>
</dbReference>
<keyword evidence="3" id="KW-0378">Hydrolase</keyword>
<dbReference type="Pfam" id="PF00557">
    <property type="entry name" value="Peptidase_M24"/>
    <property type="match status" value="1"/>
</dbReference>
<accession>A0A9D1SPJ9</accession>
<dbReference type="PANTHER" id="PTHR46112">
    <property type="entry name" value="AMINOPEPTIDASE"/>
    <property type="match status" value="1"/>
</dbReference>
<sequence>MKDLKTLFQRCGADALVVISDKNRLYFTGFASTFGYLVLTKDKSIFITDPRYFEMAQSLEEKGIEVRQIANGVSATALLVSVLKDIGAKTVGYEDTELTVNQFQTLQKELAEFTLLPCGGDVNYVRSFKDEEEISLIRKAQSVTDAAFKQLLKVIRAGMTEIDIRVELEYLLAKNGGEGLAFDTIVASGVNTSKPHAHPTDKVVENGDAVTMDFGARYHGYCSDMTRTVFVGEPVAEMRKIYNVVLMAQRNGIANAHCGMTGRELDSYCREVIKANGYEKYFTHSTGHSLGIDIHEEPRASMYSDQPLLANQLITCEPGIYVPGVGGVRIEDLLLVQEEEVIDLTTSEKDIIIL</sequence>
<keyword evidence="1" id="KW-0645">Protease</keyword>
<evidence type="ECO:0000256" key="3">
    <source>
        <dbReference type="ARBA" id="ARBA00022801"/>
    </source>
</evidence>
<keyword evidence="2 5" id="KW-0479">Metal-binding</keyword>
<evidence type="ECO:0000256" key="2">
    <source>
        <dbReference type="ARBA" id="ARBA00022723"/>
    </source>
</evidence>
<dbReference type="PANTHER" id="PTHR46112:SF3">
    <property type="entry name" value="AMINOPEPTIDASE YPDF"/>
    <property type="match status" value="1"/>
</dbReference>
<keyword evidence="8" id="KW-0031">Aminopeptidase</keyword>
<dbReference type="CDD" id="cd01092">
    <property type="entry name" value="APP-like"/>
    <property type="match status" value="1"/>
</dbReference>
<dbReference type="AlphaFoldDB" id="A0A9D1SPJ9"/>
<gene>
    <name evidence="8" type="ORF">IAC72_01535</name>
</gene>
<dbReference type="Pfam" id="PF01321">
    <property type="entry name" value="Creatinase_N"/>
    <property type="match status" value="1"/>
</dbReference>
<feature type="domain" description="Peptidase M24" evidence="6">
    <location>
        <begin position="136"/>
        <end position="338"/>
    </location>
</feature>
<dbReference type="PROSITE" id="PS00491">
    <property type="entry name" value="PROLINE_PEPTIDASE"/>
    <property type="match status" value="1"/>
</dbReference>
<evidence type="ECO:0000313" key="9">
    <source>
        <dbReference type="Proteomes" id="UP000886852"/>
    </source>
</evidence>